<comment type="caution">
    <text evidence="2">The sequence shown here is derived from an EMBL/GenBank/DDBJ whole genome shotgun (WGS) entry which is preliminary data.</text>
</comment>
<name>A0A6B0TEQ6_9EURY</name>
<reference evidence="2 3" key="1">
    <citation type="submission" date="2019-12" db="EMBL/GenBank/DDBJ databases">
        <title>Isolation and characterization of three novel carbon monoxide-oxidizing members of Halobacteria from salione crusts and soils.</title>
        <authorList>
            <person name="Myers M.R."/>
            <person name="King G.M."/>
        </authorList>
    </citation>
    <scope>NUCLEOTIDE SEQUENCE [LARGE SCALE GENOMIC DNA]</scope>
    <source>
        <strain evidence="2 3">WSH3</strain>
    </source>
</reference>
<proteinExistence type="predicted"/>
<dbReference type="AlphaFoldDB" id="A0A6B0TEQ6"/>
<evidence type="ECO:0000256" key="1">
    <source>
        <dbReference type="SAM" id="Phobius"/>
    </source>
</evidence>
<gene>
    <name evidence="2" type="ORF">GRX03_08750</name>
</gene>
<dbReference type="EMBL" id="WUUT01000003">
    <property type="protein sequence ID" value="MXR51689.1"/>
    <property type="molecule type" value="Genomic_DNA"/>
</dbReference>
<evidence type="ECO:0000313" key="3">
    <source>
        <dbReference type="Proteomes" id="UP000466535"/>
    </source>
</evidence>
<dbReference type="Proteomes" id="UP000466535">
    <property type="component" value="Unassembled WGS sequence"/>
</dbReference>
<organism evidence="2 3">
    <name type="scientific">Halovenus carboxidivorans</name>
    <dbReference type="NCBI Taxonomy" id="2692199"/>
    <lineage>
        <taxon>Archaea</taxon>
        <taxon>Methanobacteriati</taxon>
        <taxon>Methanobacteriota</taxon>
        <taxon>Stenosarchaea group</taxon>
        <taxon>Halobacteria</taxon>
        <taxon>Halobacteriales</taxon>
        <taxon>Haloarculaceae</taxon>
        <taxon>Halovenus</taxon>
    </lineage>
</organism>
<protein>
    <submittedName>
        <fullName evidence="2">Uncharacterized protein</fullName>
    </submittedName>
</protein>
<keyword evidence="1" id="KW-0812">Transmembrane</keyword>
<keyword evidence="1" id="KW-0472">Membrane</keyword>
<dbReference type="RefSeq" id="WP_159763832.1">
    <property type="nucleotide sequence ID" value="NZ_WUUT01000003.1"/>
</dbReference>
<feature type="transmembrane region" description="Helical" evidence="1">
    <location>
        <begin position="22"/>
        <end position="46"/>
    </location>
</feature>
<keyword evidence="3" id="KW-1185">Reference proteome</keyword>
<evidence type="ECO:0000313" key="2">
    <source>
        <dbReference type="EMBL" id="MXR51689.1"/>
    </source>
</evidence>
<accession>A0A6B0TEQ6</accession>
<keyword evidence="1" id="KW-1133">Transmembrane helix</keyword>
<sequence length="47" mass="5174">MSRLPDIVLMPVDDDSEYVKHVYAIVLFWTALVIIAGIGLAMVALLT</sequence>